<accession>A0ABT6JI29</accession>
<dbReference type="EMBL" id="JARXRN010000021">
    <property type="protein sequence ID" value="MDH5830335.1"/>
    <property type="molecule type" value="Genomic_DNA"/>
</dbReference>
<protein>
    <submittedName>
        <fullName evidence="2">Uncharacterized protein</fullName>
    </submittedName>
</protein>
<organism evidence="2 3">
    <name type="scientific">Luteimonas rhizosphaericola</name>
    <dbReference type="NCBI Taxonomy" id="3042024"/>
    <lineage>
        <taxon>Bacteria</taxon>
        <taxon>Pseudomonadati</taxon>
        <taxon>Pseudomonadota</taxon>
        <taxon>Gammaproteobacteria</taxon>
        <taxon>Lysobacterales</taxon>
        <taxon>Lysobacteraceae</taxon>
        <taxon>Luteimonas</taxon>
    </lineage>
</organism>
<comment type="caution">
    <text evidence="2">The sequence shown here is derived from an EMBL/GenBank/DDBJ whole genome shotgun (WGS) entry which is preliminary data.</text>
</comment>
<proteinExistence type="predicted"/>
<keyword evidence="3" id="KW-1185">Reference proteome</keyword>
<feature type="signal peptide" evidence="1">
    <location>
        <begin position="1"/>
        <end position="18"/>
    </location>
</feature>
<evidence type="ECO:0000256" key="1">
    <source>
        <dbReference type="SAM" id="SignalP"/>
    </source>
</evidence>
<sequence>MRMAALAAWMMLAGGAMADEVIANDVNLAKPGRDPGRWAGLTVGEAVEASQVERVILLRAATSAPAGLDLRNVRRMLDRHAASPLQPREEAFAPWRVRDGTWHALLLMRAGGVVELEIGAGQGEGRACLLADDGARGCFDLAPRTEGVVADPAADPDAPAGD</sequence>
<name>A0ABT6JI29_9GAMM</name>
<evidence type="ECO:0000313" key="3">
    <source>
        <dbReference type="Proteomes" id="UP001156831"/>
    </source>
</evidence>
<dbReference type="Proteomes" id="UP001156831">
    <property type="component" value="Unassembled WGS sequence"/>
</dbReference>
<keyword evidence="1" id="KW-0732">Signal</keyword>
<feature type="chain" id="PRO_5046980849" evidence="1">
    <location>
        <begin position="19"/>
        <end position="162"/>
    </location>
</feature>
<gene>
    <name evidence="2" type="ORF">QFW80_07365</name>
</gene>
<reference evidence="2 3" key="1">
    <citation type="submission" date="2023-04" db="EMBL/GenBank/DDBJ databases">
        <title>Luteimonas sp. M1R5S18.</title>
        <authorList>
            <person name="Sun J.-Q."/>
        </authorList>
    </citation>
    <scope>NUCLEOTIDE SEQUENCE [LARGE SCALE GENOMIC DNA]</scope>
    <source>
        <strain evidence="2 3">M1R5S18</strain>
    </source>
</reference>
<evidence type="ECO:0000313" key="2">
    <source>
        <dbReference type="EMBL" id="MDH5830335.1"/>
    </source>
</evidence>
<dbReference type="RefSeq" id="WP_280600947.1">
    <property type="nucleotide sequence ID" value="NZ_JARXRN010000021.1"/>
</dbReference>